<reference evidence="9" key="1">
    <citation type="journal article" date="2023" name="Plant J.">
        <title>Genome sequences and population genomics provide insights into the demographic history, inbreeding, and mutation load of two 'living fossil' tree species of Dipteronia.</title>
        <authorList>
            <person name="Feng Y."/>
            <person name="Comes H.P."/>
            <person name="Chen J."/>
            <person name="Zhu S."/>
            <person name="Lu R."/>
            <person name="Zhang X."/>
            <person name="Li P."/>
            <person name="Qiu J."/>
            <person name="Olsen K.M."/>
            <person name="Qiu Y."/>
        </authorList>
    </citation>
    <scope>NUCLEOTIDE SEQUENCE</scope>
    <source>
        <strain evidence="9">NBL</strain>
    </source>
</reference>
<evidence type="ECO:0000313" key="10">
    <source>
        <dbReference type="Proteomes" id="UP001281410"/>
    </source>
</evidence>
<accession>A0AAE0DT36</accession>
<dbReference type="GO" id="GO:0000977">
    <property type="term" value="F:RNA polymerase II transcription regulatory region sequence-specific DNA binding"/>
    <property type="evidence" value="ECO:0007669"/>
    <property type="project" value="TreeGrafter"/>
</dbReference>
<dbReference type="SUPFAM" id="SSF47459">
    <property type="entry name" value="HLH, helix-loop-helix DNA-binding domain"/>
    <property type="match status" value="1"/>
</dbReference>
<evidence type="ECO:0000256" key="2">
    <source>
        <dbReference type="ARBA" id="ARBA00023015"/>
    </source>
</evidence>
<evidence type="ECO:0000256" key="3">
    <source>
        <dbReference type="ARBA" id="ARBA00023163"/>
    </source>
</evidence>
<keyword evidence="4" id="KW-0539">Nucleus</keyword>
<evidence type="ECO:0000256" key="6">
    <source>
        <dbReference type="SAM" id="MobiDB-lite"/>
    </source>
</evidence>
<dbReference type="CDD" id="cd00590">
    <property type="entry name" value="RRM_SF"/>
    <property type="match status" value="1"/>
</dbReference>
<dbReference type="GO" id="GO:0046983">
    <property type="term" value="F:protein dimerization activity"/>
    <property type="evidence" value="ECO:0007669"/>
    <property type="project" value="InterPro"/>
</dbReference>
<keyword evidence="3" id="KW-0804">Transcription</keyword>
<dbReference type="InterPro" id="IPR011598">
    <property type="entry name" value="bHLH_dom"/>
</dbReference>
<organism evidence="9 10">
    <name type="scientific">Dipteronia sinensis</name>
    <dbReference type="NCBI Taxonomy" id="43782"/>
    <lineage>
        <taxon>Eukaryota</taxon>
        <taxon>Viridiplantae</taxon>
        <taxon>Streptophyta</taxon>
        <taxon>Embryophyta</taxon>
        <taxon>Tracheophyta</taxon>
        <taxon>Spermatophyta</taxon>
        <taxon>Magnoliopsida</taxon>
        <taxon>eudicotyledons</taxon>
        <taxon>Gunneridae</taxon>
        <taxon>Pentapetalae</taxon>
        <taxon>rosids</taxon>
        <taxon>malvids</taxon>
        <taxon>Sapindales</taxon>
        <taxon>Sapindaceae</taxon>
        <taxon>Hippocastanoideae</taxon>
        <taxon>Acereae</taxon>
        <taxon>Dipteronia</taxon>
    </lineage>
</organism>
<dbReference type="GO" id="GO:0000981">
    <property type="term" value="F:DNA-binding transcription factor activity, RNA polymerase II-specific"/>
    <property type="evidence" value="ECO:0007669"/>
    <property type="project" value="TreeGrafter"/>
</dbReference>
<feature type="region of interest" description="Disordered" evidence="6">
    <location>
        <begin position="599"/>
        <end position="643"/>
    </location>
</feature>
<sequence length="845" mass="95366">MSSPLDISDHVDHNFSIPFYDSDSFWPLIEDNSIFLATEDNYDNNISFVHLFNEQESCSSALPENGLENQKVNIPDQLIQEKSIESIDQYDDDKSSCDRFCLVDDHHQQESSSTAVAIPNSVTKQGTIQENNTKHHDNSLSTTTTFMKSFENLCQILEQECNHDHRLEPSIFSDEQEHSALIEANTNQELQEHDLEEGTLLSFKTSRDTINTYVVEANAEEGPSNNSKKQEHNAKEKVRRMKLNATYLALGALLPNYPRTKKRSINAPVLIDRAVEYIPELEKEIGKLSLRKNNLVSAIEKQKYLISQTSSSSSHSDDHQLQVASVSVHEVVKGEQVIIQILCIQKDHDQVSNLLQNVQAQGMCILSASTLQVCEERVSYHLHIQVDQMSLWGIFKPFGKVRDVYLSSKLNSRKSNFAFIRFETMDEATIVARSTNGMHVYSWPISMKLATVGWDRRIPKNRSFMEVLVGDHGQKYAQSEFNKEKFSTMSWSYNRGIPLSLWSQEFFMKLGGMIGDSLLVDGETTMKDRLDRGRILVSVQQEHLVSCKVRVMVGKKVVMAKLTEDAAPAVWPWAEAFLGLKKSFLNSCLEKEGSTVQEKRVGEMSSPIVMSEEKGKRDRLSKSQKKSESVRSSSHIIGKEGRELEELPVNHRHPQLETNNLVTRVKETKDKGKDIWVRISKPRPNLQQVMNGKLVLDKLQDQSRMIESSTNDSSLFSEGEDNRWGAECSNMGGKKGSGGNYIWALGDGLGTEAGLHTGPDSHCYTLEGPLLDHLNKLEAAFVKANSSRGDMDQSEVVKKAHTGSRPGDFCEESQCPNSSFGVYKMNKITSDESSDTCKKKKKKYW</sequence>
<dbReference type="InterPro" id="IPR000504">
    <property type="entry name" value="RRM_dom"/>
</dbReference>
<evidence type="ECO:0000256" key="4">
    <source>
        <dbReference type="ARBA" id="ARBA00023242"/>
    </source>
</evidence>
<feature type="domain" description="BHLH" evidence="8">
    <location>
        <begin position="227"/>
        <end position="281"/>
    </location>
</feature>
<dbReference type="PANTHER" id="PTHR13935:SF104">
    <property type="entry name" value="TRANSCRIPTION FACTOR BHLH160"/>
    <property type="match status" value="1"/>
</dbReference>
<name>A0AAE0DT36_9ROSI</name>
<dbReference type="InterPro" id="IPR036638">
    <property type="entry name" value="HLH_DNA-bd_sf"/>
</dbReference>
<dbReference type="Gene3D" id="3.30.70.330">
    <property type="match status" value="1"/>
</dbReference>
<dbReference type="GO" id="GO:0003723">
    <property type="term" value="F:RNA binding"/>
    <property type="evidence" value="ECO:0007669"/>
    <property type="project" value="UniProtKB-UniRule"/>
</dbReference>
<feature type="region of interest" description="Disordered" evidence="6">
    <location>
        <begin position="217"/>
        <end position="236"/>
    </location>
</feature>
<dbReference type="Gene3D" id="4.10.280.10">
    <property type="entry name" value="Helix-loop-helix DNA-binding domain"/>
    <property type="match status" value="1"/>
</dbReference>
<dbReference type="InterPro" id="IPR012677">
    <property type="entry name" value="Nucleotide-bd_a/b_plait_sf"/>
</dbReference>
<evidence type="ECO:0000313" key="9">
    <source>
        <dbReference type="EMBL" id="KAK3185176.1"/>
    </source>
</evidence>
<proteinExistence type="predicted"/>
<dbReference type="GO" id="GO:0090575">
    <property type="term" value="C:RNA polymerase II transcription regulator complex"/>
    <property type="evidence" value="ECO:0007669"/>
    <property type="project" value="TreeGrafter"/>
</dbReference>
<protein>
    <submittedName>
        <fullName evidence="9">Uncharacterized protein</fullName>
    </submittedName>
</protein>
<feature type="region of interest" description="Disordered" evidence="6">
    <location>
        <begin position="111"/>
        <end position="139"/>
    </location>
</feature>
<dbReference type="Proteomes" id="UP001281410">
    <property type="component" value="Unassembled WGS sequence"/>
</dbReference>
<dbReference type="Pfam" id="PF00076">
    <property type="entry name" value="RRM_1"/>
    <property type="match status" value="1"/>
</dbReference>
<keyword evidence="10" id="KW-1185">Reference proteome</keyword>
<evidence type="ECO:0000256" key="1">
    <source>
        <dbReference type="ARBA" id="ARBA00004123"/>
    </source>
</evidence>
<comment type="subcellular location">
    <subcellularLocation>
        <location evidence="1">Nucleus</location>
    </subcellularLocation>
</comment>
<feature type="compositionally biased region" description="Polar residues" evidence="6">
    <location>
        <begin position="111"/>
        <end position="131"/>
    </location>
</feature>
<dbReference type="SMART" id="SM00360">
    <property type="entry name" value="RRM"/>
    <property type="match status" value="1"/>
</dbReference>
<keyword evidence="2" id="KW-0805">Transcription regulation</keyword>
<dbReference type="PROSITE" id="PS50102">
    <property type="entry name" value="RRM"/>
    <property type="match status" value="1"/>
</dbReference>
<comment type="caution">
    <text evidence="9">The sequence shown here is derived from an EMBL/GenBank/DDBJ whole genome shotgun (WGS) entry which is preliminary data.</text>
</comment>
<dbReference type="InterPro" id="IPR015660">
    <property type="entry name" value="MASH1/Ascl1a-like"/>
</dbReference>
<dbReference type="SUPFAM" id="SSF54928">
    <property type="entry name" value="RNA-binding domain, RBD"/>
    <property type="match status" value="1"/>
</dbReference>
<evidence type="ECO:0000259" key="8">
    <source>
        <dbReference type="PROSITE" id="PS50888"/>
    </source>
</evidence>
<dbReference type="InterPro" id="IPR035979">
    <property type="entry name" value="RBD_domain_sf"/>
</dbReference>
<evidence type="ECO:0000259" key="7">
    <source>
        <dbReference type="PROSITE" id="PS50102"/>
    </source>
</evidence>
<dbReference type="PANTHER" id="PTHR13935">
    <property type="entry name" value="ACHAETE-SCUTE TRANSCRIPTION FACTOR-RELATED"/>
    <property type="match status" value="1"/>
</dbReference>
<evidence type="ECO:0000256" key="5">
    <source>
        <dbReference type="PROSITE-ProRule" id="PRU00176"/>
    </source>
</evidence>
<dbReference type="PROSITE" id="PS50888">
    <property type="entry name" value="BHLH"/>
    <property type="match status" value="1"/>
</dbReference>
<dbReference type="Pfam" id="PF00010">
    <property type="entry name" value="HLH"/>
    <property type="match status" value="1"/>
</dbReference>
<keyword evidence="5" id="KW-0694">RNA-binding</keyword>
<dbReference type="EMBL" id="JANJYJ010000010">
    <property type="protein sequence ID" value="KAK3185176.1"/>
    <property type="molecule type" value="Genomic_DNA"/>
</dbReference>
<feature type="domain" description="RRM" evidence="7">
    <location>
        <begin position="381"/>
        <end position="452"/>
    </location>
</feature>
<dbReference type="AlphaFoldDB" id="A0AAE0DT36"/>
<gene>
    <name evidence="9" type="ORF">Dsin_032462</name>
</gene>
<feature type="compositionally biased region" description="Basic and acidic residues" evidence="6">
    <location>
        <begin position="611"/>
        <end position="629"/>
    </location>
</feature>